<gene>
    <name evidence="1" type="ORF">DA792_02375</name>
    <name evidence="2" type="ORF">SAMN04488117_11632</name>
</gene>
<geneLocation type="plasmid" evidence="4">
    <name>pcblh4b</name>
</geneLocation>
<dbReference type="EMBL" id="CP028473">
    <property type="protein sequence ID" value="AVW90057.1"/>
    <property type="molecule type" value="Genomic_DNA"/>
</dbReference>
<reference evidence="2 3" key="1">
    <citation type="submission" date="2016-10" db="EMBL/GenBank/DDBJ databases">
        <authorList>
            <person name="de Groot N.N."/>
        </authorList>
    </citation>
    <scope>NUCLEOTIDE SEQUENCE [LARGE SCALE GENOMIC DNA]</scope>
    <source>
        <strain evidence="2 3">DSM 27375</strain>
    </source>
</reference>
<accession>A0A1G7T711</accession>
<sequence>MEEYKPGDIVEIETDDGLAYVQVTHAHPSYPPVVKFLNGPYQKRPDNVASLFSGKEEESIAMVPLAGVLKKLNLPHSKIGEAEIPYGERKFPMFRMPVRGKQGEIIYWWFWDGQGLSYSSELDEAQKKMPLREVMASDRFLQKICEGAR</sequence>
<dbReference type="KEGG" id="cbak:DA792_02375"/>
<dbReference type="OrthoDB" id="9090824at2"/>
<dbReference type="AlphaFoldDB" id="A0A1G7T711"/>
<dbReference type="Proteomes" id="UP000182284">
    <property type="component" value="Unassembled WGS sequence"/>
</dbReference>
<dbReference type="EMBL" id="FNBL01000016">
    <property type="protein sequence ID" value="SDG30429.1"/>
    <property type="molecule type" value="Genomic_DNA"/>
</dbReference>
<name>A0A1G7T711_9RHOB</name>
<proteinExistence type="predicted"/>
<dbReference type="RefSeq" id="WP_074646863.1">
    <property type="nucleotide sequence ID" value="NZ_CP028473.1"/>
</dbReference>
<evidence type="ECO:0000313" key="1">
    <source>
        <dbReference type="EMBL" id="AVW90057.1"/>
    </source>
</evidence>
<protein>
    <submittedName>
        <fullName evidence="2">Uncharacterized protein</fullName>
    </submittedName>
</protein>
<dbReference type="Proteomes" id="UP000241447">
    <property type="component" value="Plasmid pCBLh4b"/>
</dbReference>
<evidence type="ECO:0000313" key="2">
    <source>
        <dbReference type="EMBL" id="SDG30429.1"/>
    </source>
</evidence>
<geneLocation type="plasmid" evidence="1">
    <name>pCBLh4b</name>
</geneLocation>
<reference evidence="1 4" key="2">
    <citation type="submission" date="2018-03" db="EMBL/GenBank/DDBJ databases">
        <title>The Complete Genome of Celeribacter baekdonensis strain LH4, a Thiosulfate-Oxidizing Alphaproteobacterium Isolated from Gulf of Mexico Continental Slope Sediments.</title>
        <authorList>
            <person name="Flood B.E."/>
            <person name="Bailey J.V."/>
            <person name="Leprich D."/>
        </authorList>
    </citation>
    <scope>NUCLEOTIDE SEQUENCE [LARGE SCALE GENOMIC DNA]</scope>
    <source>
        <strain evidence="1 4">LH4</strain>
        <plasmid evidence="1">pCBLh4b</plasmid>
        <plasmid evidence="4">Plasmid pcblh4b</plasmid>
    </source>
</reference>
<evidence type="ECO:0000313" key="3">
    <source>
        <dbReference type="Proteomes" id="UP000182284"/>
    </source>
</evidence>
<evidence type="ECO:0000313" key="4">
    <source>
        <dbReference type="Proteomes" id="UP000241447"/>
    </source>
</evidence>
<keyword evidence="1" id="KW-0614">Plasmid</keyword>
<organism evidence="2 3">
    <name type="scientific">Celeribacter baekdonensis</name>
    <dbReference type="NCBI Taxonomy" id="875171"/>
    <lineage>
        <taxon>Bacteria</taxon>
        <taxon>Pseudomonadati</taxon>
        <taxon>Pseudomonadota</taxon>
        <taxon>Alphaproteobacteria</taxon>
        <taxon>Rhodobacterales</taxon>
        <taxon>Roseobacteraceae</taxon>
        <taxon>Celeribacter</taxon>
    </lineage>
</organism>